<dbReference type="PANTHER" id="PTHR40448:SF1">
    <property type="entry name" value="TWO-COMPONENT SENSOR HISTIDINE KINASE"/>
    <property type="match status" value="1"/>
</dbReference>
<sequence>MIIFGLLVNFIGFIILGILFQQITKVKITFLEWVLIIIFVQTGSFLMDPKKCSTVILVLIKDISVIFCLISLSLRHNPKIGIRYHIFYALYPINLYMILQGVYGYGILALFSIKLNPISMASASLGVIVGTITAVIIPPIFYYLVSNWLNIDISNVRKTLKNYLSARALRLVNVALLIFYPGMECFAALTPFEDMSTNRDIYRAVIFVYFIFLFIFLFYLNFRHGQEQKNELLRNQEMELVALENYSKHVESLYQEVRSFRHDYANVLMSLKMGIDQGNLDDIKKIYEEITADSTKLVKNNKFDLTRLANIADSGVKSLMSAKFLQAENQGIAISLEVSEKMGNPSIPLISYIRILSILFDNAIEGALESAEPKISVANFYQDGDFVFMIENSIKEKSVDLTKIFERGYSTKGDNRGLGLATLMDFQDDYENLSVETRSSDYTFTQVVRIFEA</sequence>
<dbReference type="InterPro" id="IPR032834">
    <property type="entry name" value="NatK-like_C"/>
</dbReference>
<evidence type="ECO:0000313" key="3">
    <source>
        <dbReference type="EMBL" id="QGZ28381.1"/>
    </source>
</evidence>
<organism evidence="3 4">
    <name type="scientific">Streptococcus ruminicola</name>
    <dbReference type="NCBI Taxonomy" id="2686210"/>
    <lineage>
        <taxon>Bacteria</taxon>
        <taxon>Bacillati</taxon>
        <taxon>Bacillota</taxon>
        <taxon>Bacilli</taxon>
        <taxon>Lactobacillales</taxon>
        <taxon>Streptococcaceae</taxon>
        <taxon>Streptococcus</taxon>
    </lineage>
</organism>
<protein>
    <submittedName>
        <fullName evidence="3">GHKL domain-containing protein</fullName>
    </submittedName>
</protein>
<gene>
    <name evidence="3" type="ORF">GP482_07025</name>
</gene>
<keyword evidence="1" id="KW-1133">Transmembrane helix</keyword>
<feature type="transmembrane region" description="Helical" evidence="1">
    <location>
        <begin position="166"/>
        <end position="189"/>
    </location>
</feature>
<dbReference type="Proteomes" id="UP000433223">
    <property type="component" value="Chromosome"/>
</dbReference>
<feature type="transmembrane region" description="Helical" evidence="1">
    <location>
        <begin position="6"/>
        <end position="23"/>
    </location>
</feature>
<dbReference type="SUPFAM" id="SSF55874">
    <property type="entry name" value="ATPase domain of HSP90 chaperone/DNA topoisomerase II/histidine kinase"/>
    <property type="match status" value="1"/>
</dbReference>
<feature type="transmembrane region" description="Helical" evidence="1">
    <location>
        <begin position="86"/>
        <end position="111"/>
    </location>
</feature>
<keyword evidence="1" id="KW-0472">Membrane</keyword>
<proteinExistence type="predicted"/>
<keyword evidence="1" id="KW-0812">Transmembrane</keyword>
<feature type="transmembrane region" description="Helical" evidence="1">
    <location>
        <begin position="201"/>
        <end position="220"/>
    </location>
</feature>
<evidence type="ECO:0000259" key="2">
    <source>
        <dbReference type="Pfam" id="PF14501"/>
    </source>
</evidence>
<accession>A0AAE6UZG6</accession>
<keyword evidence="4" id="KW-1185">Reference proteome</keyword>
<dbReference type="InterPro" id="IPR036890">
    <property type="entry name" value="HATPase_C_sf"/>
</dbReference>
<feature type="domain" description="Sensor histidine kinase NatK-like C-terminal" evidence="2">
    <location>
        <begin position="351"/>
        <end position="450"/>
    </location>
</feature>
<feature type="transmembrane region" description="Helical" evidence="1">
    <location>
        <begin position="123"/>
        <end position="145"/>
    </location>
</feature>
<reference evidence="3 4" key="1">
    <citation type="submission" date="2019-12" db="EMBL/GenBank/DDBJ databases">
        <title>Complete genome sequence of Streptococcus lutetiensis CNU 77-61 isolated from Capra aegagrus hircus.</title>
        <authorList>
            <person name="Park S.Y."/>
            <person name="Kim J.H."/>
            <person name="Seo S.W."/>
        </authorList>
    </citation>
    <scope>NUCLEOTIDE SEQUENCE [LARGE SCALE GENOMIC DNA]</scope>
    <source>
        <strain evidence="3 4">CNU_77-61</strain>
    </source>
</reference>
<dbReference type="AlphaFoldDB" id="A0AAE6UZG6"/>
<dbReference type="GO" id="GO:0042802">
    <property type="term" value="F:identical protein binding"/>
    <property type="evidence" value="ECO:0007669"/>
    <property type="project" value="TreeGrafter"/>
</dbReference>
<name>A0AAE6UZG6_9STRE</name>
<dbReference type="Pfam" id="PF14501">
    <property type="entry name" value="HATPase_c_5"/>
    <property type="match status" value="1"/>
</dbReference>
<evidence type="ECO:0000256" key="1">
    <source>
        <dbReference type="SAM" id="Phobius"/>
    </source>
</evidence>
<feature type="transmembrane region" description="Helical" evidence="1">
    <location>
        <begin position="53"/>
        <end position="74"/>
    </location>
</feature>
<dbReference type="EMBL" id="CP046875">
    <property type="protein sequence ID" value="QGZ28381.1"/>
    <property type="molecule type" value="Genomic_DNA"/>
</dbReference>
<dbReference type="Gene3D" id="3.30.565.10">
    <property type="entry name" value="Histidine kinase-like ATPase, C-terminal domain"/>
    <property type="match status" value="1"/>
</dbReference>
<dbReference type="PANTHER" id="PTHR40448">
    <property type="entry name" value="TWO-COMPONENT SENSOR HISTIDINE KINASE"/>
    <property type="match status" value="1"/>
</dbReference>
<evidence type="ECO:0000313" key="4">
    <source>
        <dbReference type="Proteomes" id="UP000433223"/>
    </source>
</evidence>